<protein>
    <submittedName>
        <fullName evidence="2">Uncharacterized protein</fullName>
    </submittedName>
</protein>
<keyword evidence="1" id="KW-1133">Transmembrane helix</keyword>
<dbReference type="Proteomes" id="UP000178429">
    <property type="component" value="Unassembled WGS sequence"/>
</dbReference>
<evidence type="ECO:0000313" key="3">
    <source>
        <dbReference type="Proteomes" id="UP000178429"/>
    </source>
</evidence>
<dbReference type="STRING" id="1802525.A2975_02850"/>
<comment type="caution">
    <text evidence="2">The sequence shown here is derived from an EMBL/GenBank/DDBJ whole genome shotgun (WGS) entry which is preliminary data.</text>
</comment>
<name>A0A1F8BYX3_9BACT</name>
<evidence type="ECO:0000313" key="2">
    <source>
        <dbReference type="EMBL" id="OGM68769.1"/>
    </source>
</evidence>
<sequence>MRLNLIWATILSELFVNLSAGWFGAAIIVPIFFEAQKPNLFILTGDIFAGILSLIIAFLLRKLSREQR</sequence>
<reference evidence="2 3" key="1">
    <citation type="journal article" date="2016" name="Nat. Commun.">
        <title>Thousands of microbial genomes shed light on interconnected biogeochemical processes in an aquifer system.</title>
        <authorList>
            <person name="Anantharaman K."/>
            <person name="Brown C.T."/>
            <person name="Hug L.A."/>
            <person name="Sharon I."/>
            <person name="Castelle C.J."/>
            <person name="Probst A.J."/>
            <person name="Thomas B.C."/>
            <person name="Singh A."/>
            <person name="Wilkins M.J."/>
            <person name="Karaoz U."/>
            <person name="Brodie E.L."/>
            <person name="Williams K.H."/>
            <person name="Hubbard S.S."/>
            <person name="Banfield J.F."/>
        </authorList>
    </citation>
    <scope>NUCLEOTIDE SEQUENCE [LARGE SCALE GENOMIC DNA]</scope>
</reference>
<dbReference type="EMBL" id="MGHL01000018">
    <property type="protein sequence ID" value="OGM68769.1"/>
    <property type="molecule type" value="Genomic_DNA"/>
</dbReference>
<dbReference type="AlphaFoldDB" id="A0A1F8BYX3"/>
<keyword evidence="1" id="KW-0812">Transmembrane</keyword>
<gene>
    <name evidence="2" type="ORF">A2975_02850</name>
</gene>
<organism evidence="2 3">
    <name type="scientific">Candidatus Woesebacteria bacterium RIFCSPLOWO2_01_FULL_44_14</name>
    <dbReference type="NCBI Taxonomy" id="1802525"/>
    <lineage>
        <taxon>Bacteria</taxon>
        <taxon>Candidatus Woeseibacteriota</taxon>
    </lineage>
</organism>
<evidence type="ECO:0000256" key="1">
    <source>
        <dbReference type="SAM" id="Phobius"/>
    </source>
</evidence>
<keyword evidence="1" id="KW-0472">Membrane</keyword>
<proteinExistence type="predicted"/>
<feature type="transmembrane region" description="Helical" evidence="1">
    <location>
        <begin position="7"/>
        <end position="33"/>
    </location>
</feature>
<feature type="transmembrane region" description="Helical" evidence="1">
    <location>
        <begin position="39"/>
        <end position="60"/>
    </location>
</feature>
<accession>A0A1F8BYX3</accession>